<proteinExistence type="predicted"/>
<keyword evidence="1" id="KW-0175">Coiled coil</keyword>
<evidence type="ECO:0000256" key="2">
    <source>
        <dbReference type="SAM" id="MobiDB-lite"/>
    </source>
</evidence>
<feature type="compositionally biased region" description="Acidic residues" evidence="2">
    <location>
        <begin position="266"/>
        <end position="277"/>
    </location>
</feature>
<reference evidence="3 4" key="1">
    <citation type="journal article" date="2018" name="Nat. Ecol. Evol.">
        <title>Pezizomycetes genomes reveal the molecular basis of ectomycorrhizal truffle lifestyle.</title>
        <authorList>
            <person name="Murat C."/>
            <person name="Payen T."/>
            <person name="Noel B."/>
            <person name="Kuo A."/>
            <person name="Morin E."/>
            <person name="Chen J."/>
            <person name="Kohler A."/>
            <person name="Krizsan K."/>
            <person name="Balestrini R."/>
            <person name="Da Silva C."/>
            <person name="Montanini B."/>
            <person name="Hainaut M."/>
            <person name="Levati E."/>
            <person name="Barry K.W."/>
            <person name="Belfiori B."/>
            <person name="Cichocki N."/>
            <person name="Clum A."/>
            <person name="Dockter R.B."/>
            <person name="Fauchery L."/>
            <person name="Guy J."/>
            <person name="Iotti M."/>
            <person name="Le Tacon F."/>
            <person name="Lindquist E.A."/>
            <person name="Lipzen A."/>
            <person name="Malagnac F."/>
            <person name="Mello A."/>
            <person name="Molinier V."/>
            <person name="Miyauchi S."/>
            <person name="Poulain J."/>
            <person name="Riccioni C."/>
            <person name="Rubini A."/>
            <person name="Sitrit Y."/>
            <person name="Splivallo R."/>
            <person name="Traeger S."/>
            <person name="Wang M."/>
            <person name="Zifcakova L."/>
            <person name="Wipf D."/>
            <person name="Zambonelli A."/>
            <person name="Paolocci F."/>
            <person name="Nowrousian M."/>
            <person name="Ottonello S."/>
            <person name="Baldrian P."/>
            <person name="Spatafora J.W."/>
            <person name="Henrissat B."/>
            <person name="Nagy L.G."/>
            <person name="Aury J.M."/>
            <person name="Wincker P."/>
            <person name="Grigoriev I.V."/>
            <person name="Bonfante P."/>
            <person name="Martin F.M."/>
        </authorList>
    </citation>
    <scope>NUCLEOTIDE SEQUENCE [LARGE SCALE GENOMIC DNA]</scope>
    <source>
        <strain evidence="3 4">120613-1</strain>
    </source>
</reference>
<protein>
    <submittedName>
        <fullName evidence="3">Uncharacterized protein</fullName>
    </submittedName>
</protein>
<feature type="compositionally biased region" description="Polar residues" evidence="2">
    <location>
        <begin position="21"/>
        <end position="33"/>
    </location>
</feature>
<accession>A0A3N4KB38</accession>
<evidence type="ECO:0000313" key="4">
    <source>
        <dbReference type="Proteomes" id="UP000276215"/>
    </source>
</evidence>
<gene>
    <name evidence="3" type="ORF">L873DRAFT_1841455</name>
</gene>
<keyword evidence="4" id="KW-1185">Reference proteome</keyword>
<dbReference type="Proteomes" id="UP000276215">
    <property type="component" value="Unassembled WGS sequence"/>
</dbReference>
<feature type="region of interest" description="Disordered" evidence="2">
    <location>
        <begin position="245"/>
        <end position="283"/>
    </location>
</feature>
<evidence type="ECO:0000313" key="3">
    <source>
        <dbReference type="EMBL" id="RPB03155.1"/>
    </source>
</evidence>
<sequence length="297" mass="33019">MALKKMRHYNKHKPVGAQSDMAMTSESTSNTLGGPSVEEGSDLELPTLPSTYFEYQKGIGEWIDHAESFSPTSNTRLQQWAKGTQIFLAQAELQQQTYQNVRLKIQEKAKQRIEAARLKQQEKAEKEKAMAIKKAQKNIQIEVNKAKASLNCRGIAACKAEKARKQQVKAIQIRGEIVPAEMLVTIPDPERDPSPEDLESLQAPPDLLQALLLLEPTPASATSTIDPQLLALDFEEEDIEIYTTRRESEERYTTESASGENSFTVDDGEELTGESDSDSSCISSDSIIRNADFVSLN</sequence>
<organism evidence="3 4">
    <name type="scientific">Choiromyces venosus 120613-1</name>
    <dbReference type="NCBI Taxonomy" id="1336337"/>
    <lineage>
        <taxon>Eukaryota</taxon>
        <taxon>Fungi</taxon>
        <taxon>Dikarya</taxon>
        <taxon>Ascomycota</taxon>
        <taxon>Pezizomycotina</taxon>
        <taxon>Pezizomycetes</taxon>
        <taxon>Pezizales</taxon>
        <taxon>Tuberaceae</taxon>
        <taxon>Choiromyces</taxon>
    </lineage>
</organism>
<dbReference type="EMBL" id="ML120364">
    <property type="protein sequence ID" value="RPB03155.1"/>
    <property type="molecule type" value="Genomic_DNA"/>
</dbReference>
<feature type="region of interest" description="Disordered" evidence="2">
    <location>
        <begin position="1"/>
        <end position="44"/>
    </location>
</feature>
<name>A0A3N4KB38_9PEZI</name>
<feature type="coiled-coil region" evidence="1">
    <location>
        <begin position="106"/>
        <end position="138"/>
    </location>
</feature>
<dbReference type="AlphaFoldDB" id="A0A3N4KB38"/>
<evidence type="ECO:0000256" key="1">
    <source>
        <dbReference type="SAM" id="Coils"/>
    </source>
</evidence>
<feature type="compositionally biased region" description="Basic residues" evidence="2">
    <location>
        <begin position="1"/>
        <end position="14"/>
    </location>
</feature>